<accession>A0ABR8TNQ7</accession>
<evidence type="ECO:0000256" key="7">
    <source>
        <dbReference type="ARBA" id="ARBA00022679"/>
    </source>
</evidence>
<comment type="caution">
    <text evidence="10">The sequence shown here is derived from an EMBL/GenBank/DDBJ whole genome shotgun (WGS) entry which is preliminary data.</text>
</comment>
<keyword evidence="8 9" id="KW-0949">S-adenosyl-L-methionine</keyword>
<dbReference type="PANTHER" id="PTHR10259:SF11">
    <property type="entry name" value="THIOPURINE S-METHYLTRANSFERASE"/>
    <property type="match status" value="1"/>
</dbReference>
<dbReference type="NCBIfam" id="NF009732">
    <property type="entry name" value="PRK13255.1"/>
    <property type="match status" value="1"/>
</dbReference>
<keyword evidence="7 9" id="KW-0808">Transferase</keyword>
<dbReference type="InterPro" id="IPR022474">
    <property type="entry name" value="Thiopur_S-MeTfrase_Se/Te_detox"/>
</dbReference>
<dbReference type="InterPro" id="IPR008854">
    <property type="entry name" value="TPMT"/>
</dbReference>
<dbReference type="EMBL" id="JACSQG010000003">
    <property type="protein sequence ID" value="MBD7977284.1"/>
    <property type="molecule type" value="Genomic_DNA"/>
</dbReference>
<dbReference type="RefSeq" id="WP_251836052.1">
    <property type="nucleotide sequence ID" value="NZ_JACSQG010000003.1"/>
</dbReference>
<proteinExistence type="inferred from homology"/>
<evidence type="ECO:0000256" key="5">
    <source>
        <dbReference type="ARBA" id="ARBA00022490"/>
    </source>
</evidence>
<evidence type="ECO:0000256" key="9">
    <source>
        <dbReference type="HAMAP-Rule" id="MF_00812"/>
    </source>
</evidence>
<evidence type="ECO:0000256" key="4">
    <source>
        <dbReference type="ARBA" id="ARBA00011905"/>
    </source>
</evidence>
<dbReference type="Proteomes" id="UP000611945">
    <property type="component" value="Unassembled WGS sequence"/>
</dbReference>
<evidence type="ECO:0000256" key="2">
    <source>
        <dbReference type="ARBA" id="ARBA00004496"/>
    </source>
</evidence>
<keyword evidence="11" id="KW-1185">Reference proteome</keyword>
<comment type="subcellular location">
    <subcellularLocation>
        <location evidence="2 9">Cytoplasm</location>
    </subcellularLocation>
</comment>
<feature type="binding site" evidence="9">
    <location>
        <position position="10"/>
    </location>
    <ligand>
        <name>S-adenosyl-L-methionine</name>
        <dbReference type="ChEBI" id="CHEBI:59789"/>
    </ligand>
</feature>
<feature type="binding site" evidence="9">
    <location>
        <position position="45"/>
    </location>
    <ligand>
        <name>S-adenosyl-L-methionine</name>
        <dbReference type="ChEBI" id="CHEBI:59789"/>
    </ligand>
</feature>
<dbReference type="NCBIfam" id="TIGR03840">
    <property type="entry name" value="TMPT_Se_Te"/>
    <property type="match status" value="1"/>
</dbReference>
<feature type="binding site" evidence="9">
    <location>
        <position position="123"/>
    </location>
    <ligand>
        <name>S-adenosyl-L-methionine</name>
        <dbReference type="ChEBI" id="CHEBI:59789"/>
    </ligand>
</feature>
<dbReference type="SUPFAM" id="SSF53335">
    <property type="entry name" value="S-adenosyl-L-methionine-dependent methyltransferases"/>
    <property type="match status" value="1"/>
</dbReference>
<organism evidence="10 11">
    <name type="scientific">Serpens gallinarum</name>
    <dbReference type="NCBI Taxonomy" id="2763075"/>
    <lineage>
        <taxon>Bacteria</taxon>
        <taxon>Pseudomonadati</taxon>
        <taxon>Pseudomonadota</taxon>
        <taxon>Gammaproteobacteria</taxon>
        <taxon>Pseudomonadales</taxon>
        <taxon>Pseudomonadaceae</taxon>
        <taxon>Pseudomonas</taxon>
    </lineage>
</organism>
<sequence>MHEDFWQARWSRNEIGFHLNQVNPWLEQFWPTLRLAAGTRVLVPLCGKSLDLSWLAGQGHAVLGIELAETAVQAFFAEHSLQPEVSQQGSFTRYQSGLIELWCGDFFALTADDVANCRAFYDRAALIAMPAEMRERYAAHLTAILPGACSGLLVTLDYAQEEKAGPPFAVSEAEVRRLFGAAWTVEWMAQKDVLELNWKYHQQGLTRLEEAAYRIRR</sequence>
<reference evidence="10 11" key="1">
    <citation type="submission" date="2020-08" db="EMBL/GenBank/DDBJ databases">
        <title>A Genomic Blueprint of the Chicken Gut Microbiome.</title>
        <authorList>
            <person name="Gilroy R."/>
            <person name="Ravi A."/>
            <person name="Getino M."/>
            <person name="Pursley I."/>
            <person name="Horton D.L."/>
            <person name="Alikhan N.-F."/>
            <person name="Baker D."/>
            <person name="Gharbi K."/>
            <person name="Hall N."/>
            <person name="Watson M."/>
            <person name="Adriaenssens E.M."/>
            <person name="Foster-Nyarko E."/>
            <person name="Jarju S."/>
            <person name="Secka A."/>
            <person name="Antonio M."/>
            <person name="Oren A."/>
            <person name="Chaudhuri R."/>
            <person name="La Ragione R.M."/>
            <person name="Hildebrand F."/>
            <person name="Pallen M.J."/>
        </authorList>
    </citation>
    <scope>NUCLEOTIDE SEQUENCE [LARGE SCALE GENOMIC DNA]</scope>
    <source>
        <strain evidence="10 11">Sa2CUA2</strain>
    </source>
</reference>
<keyword evidence="6 9" id="KW-0489">Methyltransferase</keyword>
<comment type="catalytic activity">
    <reaction evidence="1 9">
        <text>S-adenosyl-L-methionine + a thiopurine = S-adenosyl-L-homocysteine + a thiopurine S-methylether.</text>
        <dbReference type="EC" id="2.1.1.67"/>
    </reaction>
</comment>
<feature type="binding site" evidence="9">
    <location>
        <position position="66"/>
    </location>
    <ligand>
        <name>S-adenosyl-L-methionine</name>
        <dbReference type="ChEBI" id="CHEBI:59789"/>
    </ligand>
</feature>
<dbReference type="HAMAP" id="MF_00812">
    <property type="entry name" value="Thiopur_methtran"/>
    <property type="match status" value="1"/>
</dbReference>
<dbReference type="Pfam" id="PF05724">
    <property type="entry name" value="TPMT"/>
    <property type="match status" value="1"/>
</dbReference>
<dbReference type="InterPro" id="IPR025835">
    <property type="entry name" value="Thiopurine_S-MeTrfase"/>
</dbReference>
<comment type="similarity">
    <text evidence="3 9">Belongs to the class I-like SAM-binding methyltransferase superfamily. TPMT family.</text>
</comment>
<dbReference type="GO" id="GO:0032259">
    <property type="term" value="P:methylation"/>
    <property type="evidence" value="ECO:0007669"/>
    <property type="project" value="UniProtKB-KW"/>
</dbReference>
<keyword evidence="5 9" id="KW-0963">Cytoplasm</keyword>
<dbReference type="InterPro" id="IPR029063">
    <property type="entry name" value="SAM-dependent_MTases_sf"/>
</dbReference>
<dbReference type="GO" id="GO:0008119">
    <property type="term" value="F:thiopurine S-methyltransferase activity"/>
    <property type="evidence" value="ECO:0007669"/>
    <property type="project" value="UniProtKB-EC"/>
</dbReference>
<evidence type="ECO:0000313" key="11">
    <source>
        <dbReference type="Proteomes" id="UP000611945"/>
    </source>
</evidence>
<protein>
    <recommendedName>
        <fullName evidence="4 9">Thiopurine S-methyltransferase</fullName>
        <ecNumber evidence="4 9">2.1.1.67</ecNumber>
    </recommendedName>
    <alternativeName>
        <fullName evidence="9">Thiopurine methyltransferase</fullName>
    </alternativeName>
</protein>
<gene>
    <name evidence="9" type="primary">tpm</name>
    <name evidence="10" type="ORF">H9642_08770</name>
</gene>
<dbReference type="EC" id="2.1.1.67" evidence="4 9"/>
<dbReference type="PROSITE" id="PS51585">
    <property type="entry name" value="SAM_MT_TPMT"/>
    <property type="match status" value="1"/>
</dbReference>
<evidence type="ECO:0000256" key="3">
    <source>
        <dbReference type="ARBA" id="ARBA00008145"/>
    </source>
</evidence>
<dbReference type="Gene3D" id="3.40.50.150">
    <property type="entry name" value="Vaccinia Virus protein VP39"/>
    <property type="match status" value="1"/>
</dbReference>
<name>A0ABR8TNQ7_9PSED</name>
<dbReference type="PANTHER" id="PTHR10259">
    <property type="entry name" value="THIOPURINE S-METHYLTRANSFERASE"/>
    <property type="match status" value="1"/>
</dbReference>
<dbReference type="PIRSF" id="PIRSF023956">
    <property type="entry name" value="Thiopurine_S-methyltransferase"/>
    <property type="match status" value="1"/>
</dbReference>
<evidence type="ECO:0000256" key="6">
    <source>
        <dbReference type="ARBA" id="ARBA00022603"/>
    </source>
</evidence>
<evidence type="ECO:0000256" key="1">
    <source>
        <dbReference type="ARBA" id="ARBA00000903"/>
    </source>
</evidence>
<evidence type="ECO:0000256" key="8">
    <source>
        <dbReference type="ARBA" id="ARBA00022691"/>
    </source>
</evidence>
<evidence type="ECO:0000313" key="10">
    <source>
        <dbReference type="EMBL" id="MBD7977284.1"/>
    </source>
</evidence>